<organism evidence="2 3">
    <name type="scientific">Bathycoccus prasinos</name>
    <dbReference type="NCBI Taxonomy" id="41875"/>
    <lineage>
        <taxon>Eukaryota</taxon>
        <taxon>Viridiplantae</taxon>
        <taxon>Chlorophyta</taxon>
        <taxon>Mamiellophyceae</taxon>
        <taxon>Mamiellales</taxon>
        <taxon>Bathycoccaceae</taxon>
        <taxon>Bathycoccus</taxon>
    </lineage>
</organism>
<evidence type="ECO:0000313" key="2">
    <source>
        <dbReference type="EMBL" id="CCO15028.1"/>
    </source>
</evidence>
<dbReference type="Pfam" id="PF14312">
    <property type="entry name" value="FG-GAP_2"/>
    <property type="match status" value="1"/>
</dbReference>
<dbReference type="RefSeq" id="XP_007514788.1">
    <property type="nucleotide sequence ID" value="XM_007514726.1"/>
</dbReference>
<dbReference type="AlphaFoldDB" id="K8F0I2"/>
<proteinExistence type="predicted"/>
<feature type="region of interest" description="Disordered" evidence="1">
    <location>
        <begin position="41"/>
        <end position="93"/>
    </location>
</feature>
<dbReference type="Proteomes" id="UP000198341">
    <property type="component" value="Chromosome 2"/>
</dbReference>
<name>K8F0I2_9CHLO</name>
<sequence length="178" mass="18328">MSDSSDATSWTQAAKLTADDGAYYDVFGRTVAISDGTIVVGAYDDDDKGSSSGSAYVFDVKTEPSPPPPSPSPPPSPPPPPPSPPPSPPPYEEYPIKLLKTIYANGTITEEVVESSAAARLGAALMPSSSSDAFVAAVACVALLAVVATRRARKTSFVNGEEADGLLNANTYGAIYNA</sequence>
<gene>
    <name evidence="2" type="ORF">Bathy02g04860</name>
</gene>
<protein>
    <submittedName>
        <fullName evidence="2">Uncharacterized protein</fullName>
    </submittedName>
</protein>
<dbReference type="EMBL" id="FO082277">
    <property type="protein sequence ID" value="CCO15028.1"/>
    <property type="molecule type" value="Genomic_DNA"/>
</dbReference>
<dbReference type="OrthoDB" id="188207at2759"/>
<evidence type="ECO:0000313" key="3">
    <source>
        <dbReference type="Proteomes" id="UP000198341"/>
    </source>
</evidence>
<keyword evidence="3" id="KW-1185">Reference proteome</keyword>
<evidence type="ECO:0000256" key="1">
    <source>
        <dbReference type="SAM" id="MobiDB-lite"/>
    </source>
</evidence>
<dbReference type="InterPro" id="IPR013517">
    <property type="entry name" value="FG-GAP"/>
</dbReference>
<dbReference type="GeneID" id="19017599"/>
<accession>K8F0I2</accession>
<feature type="compositionally biased region" description="Pro residues" evidence="1">
    <location>
        <begin position="64"/>
        <end position="92"/>
    </location>
</feature>
<reference evidence="2 3" key="1">
    <citation type="submission" date="2011-10" db="EMBL/GenBank/DDBJ databases">
        <authorList>
            <person name="Genoscope - CEA"/>
        </authorList>
    </citation>
    <scope>NUCLEOTIDE SEQUENCE [LARGE SCALE GENOMIC DNA]</scope>
    <source>
        <strain evidence="2 3">RCC 1105</strain>
    </source>
</reference>
<dbReference type="KEGG" id="bpg:Bathy02g04860"/>